<reference evidence="2" key="1">
    <citation type="submission" date="2011-05" db="EMBL/GenBank/DDBJ databases">
        <authorList>
            <person name="Richards S.R."/>
            <person name="Qu J."/>
            <person name="Jiang H."/>
            <person name="Jhangiani S.N."/>
            <person name="Agravi P."/>
            <person name="Goodspeed R."/>
            <person name="Gross S."/>
            <person name="Mandapat C."/>
            <person name="Jackson L."/>
            <person name="Mathew T."/>
            <person name="Pu L."/>
            <person name="Thornton R."/>
            <person name="Saada N."/>
            <person name="Wilczek-Boney K.B."/>
            <person name="Lee S."/>
            <person name="Kovar C."/>
            <person name="Wu Y."/>
            <person name="Scherer S.E."/>
            <person name="Worley K.C."/>
            <person name="Muzny D.M."/>
            <person name="Gibbs R."/>
        </authorList>
    </citation>
    <scope>NUCLEOTIDE SEQUENCE</scope>
    <source>
        <strain evidence="2">Brora</strain>
    </source>
</reference>
<dbReference type="Proteomes" id="UP000014500">
    <property type="component" value="Unassembled WGS sequence"/>
</dbReference>
<dbReference type="InterPro" id="IPR032675">
    <property type="entry name" value="LRR_dom_sf"/>
</dbReference>
<evidence type="ECO:0000313" key="2">
    <source>
        <dbReference type="Proteomes" id="UP000014500"/>
    </source>
</evidence>
<dbReference type="Gene3D" id="3.80.10.10">
    <property type="entry name" value="Ribonuclease Inhibitor"/>
    <property type="match status" value="1"/>
</dbReference>
<proteinExistence type="predicted"/>
<dbReference type="EMBL" id="JH432204">
    <property type="status" value="NOT_ANNOTATED_CDS"/>
    <property type="molecule type" value="Genomic_DNA"/>
</dbReference>
<reference evidence="1" key="2">
    <citation type="submission" date="2015-02" db="UniProtKB">
        <authorList>
            <consortium name="EnsemblMetazoa"/>
        </authorList>
    </citation>
    <scope>IDENTIFICATION</scope>
</reference>
<dbReference type="HOGENOM" id="CLU_1091167_0_0_1"/>
<keyword evidence="2" id="KW-1185">Reference proteome</keyword>
<evidence type="ECO:0000313" key="1">
    <source>
        <dbReference type="EnsemblMetazoa" id="SMAR012951-PA"/>
    </source>
</evidence>
<sequence>MTTNRKTTVCYHTECRSNRFLSPIHPKEFDEFFSKFGPLSTVRRTWQTHKSEMLIERVQFEKLEDALNVLELPDDRLMCCGKLFKPIPYRCSMEGRKSKSVKRKAMEEIPNTEIDSDIINKLPEEMLLCKLWRHLGREIPWRTNLYSLILRSGAVEDSVFEAILRRYGLKLKKLNIWEHSLSLKFPIVIGNHCPNLEELNMIIDRTLLSSGLLGVLGQSCPNLKKYELNVCEEVGGFPKLLFRIIGGLGGSKTSN</sequence>
<protein>
    <recommendedName>
        <fullName evidence="3">RRM domain-containing protein</fullName>
    </recommendedName>
</protein>
<accession>T1JGH8</accession>
<evidence type="ECO:0008006" key="3">
    <source>
        <dbReference type="Google" id="ProtNLM"/>
    </source>
</evidence>
<dbReference type="EnsemblMetazoa" id="SMAR012951-RA">
    <property type="protein sequence ID" value="SMAR012951-PA"/>
    <property type="gene ID" value="SMAR012951"/>
</dbReference>
<dbReference type="AlphaFoldDB" id="T1JGH8"/>
<dbReference type="SUPFAM" id="SSF52047">
    <property type="entry name" value="RNI-like"/>
    <property type="match status" value="1"/>
</dbReference>
<name>T1JGH8_STRMM</name>
<organism evidence="1 2">
    <name type="scientific">Strigamia maritima</name>
    <name type="common">European centipede</name>
    <name type="synonym">Geophilus maritimus</name>
    <dbReference type="NCBI Taxonomy" id="126957"/>
    <lineage>
        <taxon>Eukaryota</taxon>
        <taxon>Metazoa</taxon>
        <taxon>Ecdysozoa</taxon>
        <taxon>Arthropoda</taxon>
        <taxon>Myriapoda</taxon>
        <taxon>Chilopoda</taxon>
        <taxon>Pleurostigmophora</taxon>
        <taxon>Geophilomorpha</taxon>
        <taxon>Linotaeniidae</taxon>
        <taxon>Strigamia</taxon>
    </lineage>
</organism>